<dbReference type="PANTHER" id="PTHR21310">
    <property type="entry name" value="AMINOGLYCOSIDE PHOSPHOTRANSFERASE-RELATED-RELATED"/>
    <property type="match status" value="1"/>
</dbReference>
<dbReference type="CDD" id="cd05120">
    <property type="entry name" value="APH_ChoK_like"/>
    <property type="match status" value="1"/>
</dbReference>
<name>A0A401GXL0_9APHY</name>
<dbReference type="STRING" id="139825.A0A401GXL0"/>
<dbReference type="GO" id="GO:0016740">
    <property type="term" value="F:transferase activity"/>
    <property type="evidence" value="ECO:0007669"/>
    <property type="project" value="UniProtKB-KW"/>
</dbReference>
<dbReference type="InParanoid" id="A0A401GXL0"/>
<dbReference type="PANTHER" id="PTHR21310:SF15">
    <property type="entry name" value="AMINOGLYCOSIDE PHOSPHOTRANSFERASE DOMAIN-CONTAINING PROTEIN"/>
    <property type="match status" value="1"/>
</dbReference>
<dbReference type="AlphaFoldDB" id="A0A401GXL0"/>
<keyword evidence="2" id="KW-0808">Transferase</keyword>
<dbReference type="EMBL" id="BFAD01000010">
    <property type="protein sequence ID" value="GBE86968.1"/>
    <property type="molecule type" value="Genomic_DNA"/>
</dbReference>
<dbReference type="Pfam" id="PF01636">
    <property type="entry name" value="APH"/>
    <property type="match status" value="1"/>
</dbReference>
<reference evidence="2 3" key="1">
    <citation type="journal article" date="2018" name="Sci. Rep.">
        <title>Genome sequence of the cauliflower mushroom Sparassis crispa (Hanabiratake) and its association with beneficial usage.</title>
        <authorList>
            <person name="Kiyama R."/>
            <person name="Furutani Y."/>
            <person name="Kawaguchi K."/>
            <person name="Nakanishi T."/>
        </authorList>
    </citation>
    <scope>NUCLEOTIDE SEQUENCE [LARGE SCALE GENOMIC DNA]</scope>
</reference>
<dbReference type="Proteomes" id="UP000287166">
    <property type="component" value="Unassembled WGS sequence"/>
</dbReference>
<organism evidence="2 3">
    <name type="scientific">Sparassis crispa</name>
    <dbReference type="NCBI Taxonomy" id="139825"/>
    <lineage>
        <taxon>Eukaryota</taxon>
        <taxon>Fungi</taxon>
        <taxon>Dikarya</taxon>
        <taxon>Basidiomycota</taxon>
        <taxon>Agaricomycotina</taxon>
        <taxon>Agaricomycetes</taxon>
        <taxon>Polyporales</taxon>
        <taxon>Sparassidaceae</taxon>
        <taxon>Sparassis</taxon>
    </lineage>
</organism>
<dbReference type="OrthoDB" id="5404599at2759"/>
<dbReference type="InterPro" id="IPR011009">
    <property type="entry name" value="Kinase-like_dom_sf"/>
</dbReference>
<evidence type="ECO:0000259" key="1">
    <source>
        <dbReference type="Pfam" id="PF01636"/>
    </source>
</evidence>
<feature type="domain" description="Aminoglycoside phosphotransferase" evidence="1">
    <location>
        <begin position="52"/>
        <end position="238"/>
    </location>
</feature>
<keyword evidence="3" id="KW-1185">Reference proteome</keyword>
<dbReference type="InterPro" id="IPR051678">
    <property type="entry name" value="AGP_Transferase"/>
</dbReference>
<comment type="caution">
    <text evidence="2">The sequence shown here is derived from an EMBL/GenBank/DDBJ whole genome shotgun (WGS) entry which is preliminary data.</text>
</comment>
<dbReference type="Gene3D" id="3.90.1200.10">
    <property type="match status" value="1"/>
</dbReference>
<evidence type="ECO:0000313" key="3">
    <source>
        <dbReference type="Proteomes" id="UP000287166"/>
    </source>
</evidence>
<dbReference type="GeneID" id="38783885"/>
<dbReference type="RefSeq" id="XP_027617881.1">
    <property type="nucleotide sequence ID" value="XM_027762080.1"/>
</dbReference>
<evidence type="ECO:0000313" key="2">
    <source>
        <dbReference type="EMBL" id="GBE86968.1"/>
    </source>
</evidence>
<accession>A0A401GXL0</accession>
<dbReference type="SUPFAM" id="SSF56112">
    <property type="entry name" value="Protein kinase-like (PK-like)"/>
    <property type="match status" value="1"/>
</dbReference>
<dbReference type="InterPro" id="IPR002575">
    <property type="entry name" value="Aminoglycoside_PTrfase"/>
</dbReference>
<gene>
    <name evidence="2" type="ORF">SCP_1002130</name>
</gene>
<sequence>MGSETTTCTTAPADHGSEYVEEPTVETLSHQGGATVQLYNGQLIYKFGHRVKENEFHAMKLVSEHTSIPVPRVTDWAQFNKTGFLVMSFIPGKPLSESWDSMPSQSRHSIVSQLKGHLTQLRQIPKPAECNGAFVCGAMGGPVSTEVPIPGRQFTGPFADDLTFRKAIGDAYFATAGRRYTPAEVTAFLPSSSKSVLTHCDFVPRNILVDGEKVTGIIDWEFSGWYPDYWEFSLTMNRSEIEDLNDFGAWVPPLFTNSFIEMHETLNRVRHVLF</sequence>
<proteinExistence type="predicted"/>
<protein>
    <submittedName>
        <fullName evidence="2">Phosphotransferase family protein</fullName>
    </submittedName>
</protein>